<dbReference type="EC" id="2.7.4.27" evidence="5"/>
<feature type="binding site" evidence="5">
    <location>
        <begin position="152"/>
        <end position="159"/>
    </location>
    <ligand>
        <name>ADP</name>
        <dbReference type="ChEBI" id="CHEBI:456216"/>
    </ligand>
</feature>
<proteinExistence type="inferred from homology"/>
<organism evidence="6 7">
    <name type="scientific">Candidatus Phycosocius spiralis</name>
    <dbReference type="NCBI Taxonomy" id="2815099"/>
    <lineage>
        <taxon>Bacteria</taxon>
        <taxon>Pseudomonadati</taxon>
        <taxon>Pseudomonadota</taxon>
        <taxon>Alphaproteobacteria</taxon>
        <taxon>Caulobacterales</taxon>
        <taxon>Caulobacterales incertae sedis</taxon>
        <taxon>Candidatus Phycosocius</taxon>
    </lineage>
</organism>
<gene>
    <name evidence="6" type="ORF">PsB1_0794</name>
</gene>
<evidence type="ECO:0000256" key="1">
    <source>
        <dbReference type="ARBA" id="ARBA00022527"/>
    </source>
</evidence>
<reference evidence="6" key="1">
    <citation type="submission" date="2021-05" db="EMBL/GenBank/DDBJ databases">
        <authorList>
            <person name="Tanabe Y."/>
        </authorList>
    </citation>
    <scope>NUCLEOTIDE SEQUENCE</scope>
    <source>
        <strain evidence="6">BOTRYCO-1</strain>
    </source>
</reference>
<dbReference type="InterPro" id="IPR026565">
    <property type="entry name" value="PPDK_reg"/>
</dbReference>
<name>A0ABQ4PUG7_9PROT</name>
<dbReference type="HAMAP" id="MF_00921">
    <property type="entry name" value="PDRP"/>
    <property type="match status" value="1"/>
</dbReference>
<keyword evidence="7" id="KW-1185">Reference proteome</keyword>
<evidence type="ECO:0000256" key="2">
    <source>
        <dbReference type="ARBA" id="ARBA00022679"/>
    </source>
</evidence>
<evidence type="ECO:0000313" key="6">
    <source>
        <dbReference type="EMBL" id="GIU66640.1"/>
    </source>
</evidence>
<dbReference type="PANTHER" id="PTHR31756:SF3">
    <property type="entry name" value="PYRUVATE, PHOSPHATE DIKINASE REGULATORY PROTEIN 1, CHLOROPLASTIC"/>
    <property type="match status" value="1"/>
</dbReference>
<dbReference type="Pfam" id="PF03618">
    <property type="entry name" value="Kinase-PPPase"/>
    <property type="match status" value="1"/>
</dbReference>
<comment type="catalytic activity">
    <reaction evidence="5">
        <text>N(tele)-phospho-L-histidyl/L-threonyl-[pyruvate, phosphate dikinase] + ADP = N(tele)-phospho-L-histidyl/O-phospho-L-threonyl-[pyruvate, phosphate dikinase] + AMP + H(+)</text>
        <dbReference type="Rhea" id="RHEA:43692"/>
        <dbReference type="Rhea" id="RHEA-COMP:10650"/>
        <dbReference type="Rhea" id="RHEA-COMP:10651"/>
        <dbReference type="ChEBI" id="CHEBI:15378"/>
        <dbReference type="ChEBI" id="CHEBI:30013"/>
        <dbReference type="ChEBI" id="CHEBI:61977"/>
        <dbReference type="ChEBI" id="CHEBI:83586"/>
        <dbReference type="ChEBI" id="CHEBI:456215"/>
        <dbReference type="ChEBI" id="CHEBI:456216"/>
        <dbReference type="EC" id="2.7.11.32"/>
    </reaction>
</comment>
<dbReference type="NCBIfam" id="NF003742">
    <property type="entry name" value="PRK05339.1"/>
    <property type="match status" value="1"/>
</dbReference>
<dbReference type="Proteomes" id="UP001161064">
    <property type="component" value="Unassembled WGS sequence"/>
</dbReference>
<comment type="catalytic activity">
    <reaction evidence="5">
        <text>N(tele)-phospho-L-histidyl/O-phospho-L-threonyl-[pyruvate, phosphate dikinase] + phosphate + H(+) = N(tele)-phospho-L-histidyl/L-threonyl-[pyruvate, phosphate dikinase] + diphosphate</text>
        <dbReference type="Rhea" id="RHEA:43696"/>
        <dbReference type="Rhea" id="RHEA-COMP:10650"/>
        <dbReference type="Rhea" id="RHEA-COMP:10651"/>
        <dbReference type="ChEBI" id="CHEBI:15378"/>
        <dbReference type="ChEBI" id="CHEBI:30013"/>
        <dbReference type="ChEBI" id="CHEBI:33019"/>
        <dbReference type="ChEBI" id="CHEBI:43474"/>
        <dbReference type="ChEBI" id="CHEBI:61977"/>
        <dbReference type="ChEBI" id="CHEBI:83586"/>
        <dbReference type="EC" id="2.7.4.27"/>
    </reaction>
</comment>
<dbReference type="InterPro" id="IPR005177">
    <property type="entry name" value="Kinase-pyrophosphorylase"/>
</dbReference>
<evidence type="ECO:0000313" key="7">
    <source>
        <dbReference type="Proteomes" id="UP001161064"/>
    </source>
</evidence>
<keyword evidence="4 5" id="KW-0418">Kinase</keyword>
<evidence type="ECO:0000256" key="3">
    <source>
        <dbReference type="ARBA" id="ARBA00022741"/>
    </source>
</evidence>
<keyword evidence="2 5" id="KW-0808">Transferase</keyword>
<accession>A0ABQ4PUG7</accession>
<keyword evidence="1 5" id="KW-0723">Serine/threonine-protein kinase</keyword>
<comment type="caution">
    <text evidence="6">The sequence shown here is derived from an EMBL/GenBank/DDBJ whole genome shotgun (WGS) entry which is preliminary data.</text>
</comment>
<protein>
    <recommendedName>
        <fullName evidence="5">Putative pyruvate, phosphate dikinase regulatory protein</fullName>
        <shortName evidence="5">PPDK regulatory protein</shortName>
        <ecNumber evidence="5">2.7.11.32</ecNumber>
        <ecNumber evidence="5">2.7.4.27</ecNumber>
    </recommendedName>
</protein>
<evidence type="ECO:0000256" key="4">
    <source>
        <dbReference type="ARBA" id="ARBA00022777"/>
    </source>
</evidence>
<dbReference type="RefSeq" id="WP_284359251.1">
    <property type="nucleotide sequence ID" value="NZ_BPFZ01000004.1"/>
</dbReference>
<keyword evidence="3 5" id="KW-0547">Nucleotide-binding</keyword>
<dbReference type="EMBL" id="BPFZ01000004">
    <property type="protein sequence ID" value="GIU66640.1"/>
    <property type="molecule type" value="Genomic_DNA"/>
</dbReference>
<dbReference type="PANTHER" id="PTHR31756">
    <property type="entry name" value="PYRUVATE, PHOSPHATE DIKINASE REGULATORY PROTEIN 1, CHLOROPLASTIC"/>
    <property type="match status" value="1"/>
</dbReference>
<keyword evidence="6" id="KW-0670">Pyruvate</keyword>
<comment type="similarity">
    <text evidence="5">Belongs to the pyruvate, phosphate/water dikinase regulatory protein family. PDRP subfamily.</text>
</comment>
<sequence length="273" mass="30776">MRPSTFLNVHLVSDSTGETLNAIVRAVAPLFEGVTPLEHSYYLVRSRRQLDRVLAEIESFPGVVLFTIAAHELRDVLEDHCKLLGIPTLPVLDQVLTMWEHHLKIRAGEKTGSKQTLDENYFRRIDALNFTMAHDDGQMTHEFNQAEVILVGVSRTSKTPTSIYLANRGIRTANFPLVPKAPISQALLDLTKPLVVGLRISPDRLIAIRRNRLLSLHADAESDYVDEDAVREEITDANRLFERQNWPVIDVTRRSIEETSAAILNLLAERAAK</sequence>
<dbReference type="EC" id="2.7.11.32" evidence="5"/>
<reference evidence="6" key="2">
    <citation type="journal article" date="2023" name="ISME Commun">
        <title>Characterization of a bloom-associated alphaproteobacterial lineage, 'Candidatus Phycosocius': insights into freshwater algal-bacterial interactions.</title>
        <authorList>
            <person name="Tanabe Y."/>
            <person name="Yamaguchi H."/>
            <person name="Yoshida M."/>
            <person name="Kai A."/>
            <person name="Okazaki Y."/>
        </authorList>
    </citation>
    <scope>NUCLEOTIDE SEQUENCE</scope>
    <source>
        <strain evidence="6">BOTRYCO-1</strain>
    </source>
</reference>
<evidence type="ECO:0000256" key="5">
    <source>
        <dbReference type="HAMAP-Rule" id="MF_00921"/>
    </source>
</evidence>
<comment type="function">
    <text evidence="5">Bifunctional serine/threonine kinase and phosphorylase involved in the regulation of the pyruvate, phosphate dikinase (PPDK) by catalyzing its phosphorylation/dephosphorylation.</text>
</comment>